<organism evidence="4">
    <name type="scientific">uncultured Acetothermia bacterium</name>
    <dbReference type="NCBI Taxonomy" id="236499"/>
    <lineage>
        <taxon>Bacteria</taxon>
        <taxon>Candidatus Bipolaricaulota</taxon>
        <taxon>environmental samples</taxon>
    </lineage>
</organism>
<evidence type="ECO:0000259" key="3">
    <source>
        <dbReference type="Pfam" id="PF13458"/>
    </source>
</evidence>
<dbReference type="InterPro" id="IPR028082">
    <property type="entry name" value="Peripla_BP_I"/>
</dbReference>
<dbReference type="Pfam" id="PF13458">
    <property type="entry name" value="Peripla_BP_6"/>
    <property type="match status" value="1"/>
</dbReference>
<evidence type="ECO:0000256" key="2">
    <source>
        <dbReference type="ARBA" id="ARBA00022729"/>
    </source>
</evidence>
<reference evidence="4" key="1">
    <citation type="journal article" date="2005" name="Environ. Microbiol.">
        <title>Genetic and functional properties of uncultivated thermophilic crenarchaeotes from a subsurface gold mine as revealed by analysis of genome fragments.</title>
        <authorList>
            <person name="Nunoura T."/>
            <person name="Hirayama H."/>
            <person name="Takami H."/>
            <person name="Oida H."/>
            <person name="Nishi S."/>
            <person name="Shimamura S."/>
            <person name="Suzuki Y."/>
            <person name="Inagaki F."/>
            <person name="Takai K."/>
            <person name="Nealson K.H."/>
            <person name="Horikoshi K."/>
        </authorList>
    </citation>
    <scope>NUCLEOTIDE SEQUENCE</scope>
</reference>
<dbReference type="PANTHER" id="PTHR30483:SF6">
    <property type="entry name" value="PERIPLASMIC BINDING PROTEIN OF ABC TRANSPORTER FOR NATURAL AMINO ACIDS"/>
    <property type="match status" value="1"/>
</dbReference>
<dbReference type="PROSITE" id="PS51318">
    <property type="entry name" value="TAT"/>
    <property type="match status" value="1"/>
</dbReference>
<keyword evidence="2" id="KW-0732">Signal</keyword>
<comment type="similarity">
    <text evidence="1">Belongs to the leucine-binding protein family.</text>
</comment>
<dbReference type="InterPro" id="IPR051010">
    <property type="entry name" value="BCAA_transport"/>
</dbReference>
<dbReference type="SUPFAM" id="SSF53822">
    <property type="entry name" value="Periplasmic binding protein-like I"/>
    <property type="match status" value="1"/>
</dbReference>
<name>H5S8A1_9BACT</name>
<dbReference type="AlphaFoldDB" id="H5S8A1"/>
<proteinExistence type="inferred from homology"/>
<dbReference type="InterPro" id="IPR028081">
    <property type="entry name" value="Leu-bd"/>
</dbReference>
<dbReference type="EMBL" id="AP011627">
    <property type="protein sequence ID" value="BAL52387.1"/>
    <property type="molecule type" value="Genomic_DNA"/>
</dbReference>
<dbReference type="Gene3D" id="3.40.50.2300">
    <property type="match status" value="2"/>
</dbReference>
<accession>H5S8A1</accession>
<protein>
    <submittedName>
        <fullName evidence="4">Branched-chain amino acid transport system substrate-binding protein</fullName>
    </submittedName>
</protein>
<evidence type="ECO:0000256" key="1">
    <source>
        <dbReference type="ARBA" id="ARBA00010062"/>
    </source>
</evidence>
<dbReference type="InterPro" id="IPR006311">
    <property type="entry name" value="TAT_signal"/>
</dbReference>
<reference evidence="4" key="2">
    <citation type="journal article" date="2012" name="PLoS ONE">
        <title>A Deeply Branching Thermophilic Bacterium with an Ancient Acetyl-CoA Pathway Dominates a Subsurface Ecosystem.</title>
        <authorList>
            <person name="Takami H."/>
            <person name="Noguchi H."/>
            <person name="Takaki Y."/>
            <person name="Uchiyama I."/>
            <person name="Toyoda A."/>
            <person name="Nishi S."/>
            <person name="Chee G.-J."/>
            <person name="Arai W."/>
            <person name="Nunoura T."/>
            <person name="Itoh T."/>
            <person name="Hattori M."/>
            <person name="Takai K."/>
        </authorList>
    </citation>
    <scope>NUCLEOTIDE SEQUENCE</scope>
</reference>
<dbReference type="PANTHER" id="PTHR30483">
    <property type="entry name" value="LEUCINE-SPECIFIC-BINDING PROTEIN"/>
    <property type="match status" value="1"/>
</dbReference>
<feature type="domain" description="Leucine-binding protein" evidence="3">
    <location>
        <begin position="35"/>
        <end position="361"/>
    </location>
</feature>
<evidence type="ECO:0000313" key="4">
    <source>
        <dbReference type="EMBL" id="BAL52387.1"/>
    </source>
</evidence>
<sequence length="422" mass="44606">MRAAMSRRTFLHALGVTAAAVLLGRSRGYGQQTLTVGLLGSTSSVLGQGVLNGAQLAADELKFKVVVGDLGNELDPARARAVLTDLAGKGVDAFVGLSRPDVIPALLLDIPRVKKPFIITGTPLGGTDQVAGNFASFKYIFRAGIVGAAAQAFDGGEFAREFLVGRLIKEKVLASNAVAVVGDTSKQSADFRAALLPRLARANLDVVGTIADSQAATLLERLQKINVPAAITAFFDANVGAEFARGWSANRVKVALFGWNEALLSDDLKGAAAGYVVTDFAAETAKVSAKTLDFYKNYRARFGVNPVFAAATSYDAVYALADALGRARTTDAEALVNALEGTRMAGVVGLIRFYTVEEQQRDPLKIAVAHDQVYGINKTGGQPAFDGARPFYTQIAPDGARVVLYPNEYATGSYVLPPHFKT</sequence>
<gene>
    <name evidence="4" type="ORF">HGMM_F01C04C07</name>
</gene>